<dbReference type="STRING" id="183478.A0A364ND94"/>
<evidence type="ECO:0000256" key="5">
    <source>
        <dbReference type="ARBA" id="ARBA00038039"/>
    </source>
</evidence>
<feature type="compositionally biased region" description="Polar residues" evidence="7">
    <location>
        <begin position="656"/>
        <end position="669"/>
    </location>
</feature>
<feature type="region of interest" description="Disordered" evidence="7">
    <location>
        <begin position="383"/>
        <end position="420"/>
    </location>
</feature>
<dbReference type="Gene3D" id="1.20.1280.290">
    <property type="match status" value="2"/>
</dbReference>
<keyword evidence="2 8" id="KW-0812">Transmembrane</keyword>
<evidence type="ECO:0000256" key="1">
    <source>
        <dbReference type="ARBA" id="ARBA00004141"/>
    </source>
</evidence>
<evidence type="ECO:0000256" key="3">
    <source>
        <dbReference type="ARBA" id="ARBA00022989"/>
    </source>
</evidence>
<dbReference type="Proteomes" id="UP000249619">
    <property type="component" value="Unassembled WGS sequence"/>
</dbReference>
<dbReference type="FunFam" id="1.20.1280.290:FF:000009">
    <property type="entry name" value="PQ loop repeat family protein"/>
    <property type="match status" value="1"/>
</dbReference>
<gene>
    <name evidence="9" type="ORF">DDE83_001318</name>
</gene>
<feature type="transmembrane region" description="Helical" evidence="8">
    <location>
        <begin position="111"/>
        <end position="133"/>
    </location>
</feature>
<comment type="subcellular location">
    <subcellularLocation>
        <location evidence="1">Membrane</location>
        <topology evidence="1">Multi-pass membrane protein</topology>
    </subcellularLocation>
</comment>
<feature type="compositionally biased region" description="Polar residues" evidence="7">
    <location>
        <begin position="397"/>
        <end position="407"/>
    </location>
</feature>
<keyword evidence="3 8" id="KW-1133">Transmembrane helix</keyword>
<dbReference type="Pfam" id="PF04193">
    <property type="entry name" value="PQ-loop"/>
    <property type="match status" value="2"/>
</dbReference>
<feature type="transmembrane region" description="Helical" evidence="8">
    <location>
        <begin position="47"/>
        <end position="67"/>
    </location>
</feature>
<feature type="transmembrane region" description="Helical" evidence="8">
    <location>
        <begin position="145"/>
        <end position="168"/>
    </location>
</feature>
<sequence length="705" mass="76222">MGNTQSTVRYLAPASFLYDFVAQQYGIFSSPNMMDIHNRNLAAFSPYPYFIGAFFFPQQIFQLVWLWKLWRQDGNAQECAMMNKFAWCYSLGNVCIGTWMFFWNANDLATSNIFVIINTLAQLTYISTALEPLNTRSTPNFLTHIVAKTFAGIGVLDLLHNTAAAYFVGVEPSSLVQVATGVGFAAAASMSDWIFGGCLVYDLVALACGQEGGWSRLLGGYAAMTAGIVGFKNFFYIISWLFAQLPQIYKNHKLKSTSGLSAFFLTEWLLGDLTNLLGCLFTGQASWQIIIAGYYVFVDCCLCGQWVWYEMLHHGRPLRPIWGRWSSSSNGTSGAGGSAMHQVLDGIGIGIGTSPKTATDKKDCTPPSIAKDVPRTGRKDAFRIPNFAPSPNPAKESWQNTPPSGASPNPHVRRVAASSSPMPSPKTVLYITLLIAVLFNPTTATPISPFAPGLARAPTVSYTTTTTTSSTSSSDASAFAGKIFSWMSTFLYLGSRLPQLYMNQVRKSTAGLSPALFAAAFFGNLFYSSSLATNPCAWNDFAPGQGAGWVGPEGSVRANWVLRAAPFFLGAAGVLLMDAAVGLQFWYFGDAAPRGRSHLPRDDEVVITVDEQGKLVRRSLHWRRVSGWMRGWAPAVSVAATPNVSRAATPMDSPRETSPASSVGSTGSKSIPIKGKGSALDEARALLGTSRHASPRSYGAVGTPR</sequence>
<evidence type="ECO:0000256" key="2">
    <source>
        <dbReference type="ARBA" id="ARBA00022692"/>
    </source>
</evidence>
<keyword evidence="10" id="KW-1185">Reference proteome</keyword>
<evidence type="ECO:0000256" key="7">
    <source>
        <dbReference type="SAM" id="MobiDB-lite"/>
    </source>
</evidence>
<evidence type="ECO:0000313" key="10">
    <source>
        <dbReference type="Proteomes" id="UP000249619"/>
    </source>
</evidence>
<proteinExistence type="inferred from homology"/>
<organism evidence="9 10">
    <name type="scientific">Stemphylium lycopersici</name>
    <name type="common">Tomato gray leaf spot disease fungus</name>
    <name type="synonym">Thyrospora lycopersici</name>
    <dbReference type="NCBI Taxonomy" id="183478"/>
    <lineage>
        <taxon>Eukaryota</taxon>
        <taxon>Fungi</taxon>
        <taxon>Dikarya</taxon>
        <taxon>Ascomycota</taxon>
        <taxon>Pezizomycotina</taxon>
        <taxon>Dothideomycetes</taxon>
        <taxon>Pleosporomycetidae</taxon>
        <taxon>Pleosporales</taxon>
        <taxon>Pleosporineae</taxon>
        <taxon>Pleosporaceae</taxon>
        <taxon>Stemphylium</taxon>
    </lineage>
</organism>
<dbReference type="GO" id="GO:0015174">
    <property type="term" value="F:basic amino acid transmembrane transporter activity"/>
    <property type="evidence" value="ECO:0007669"/>
    <property type="project" value="TreeGrafter"/>
</dbReference>
<dbReference type="InterPro" id="IPR051415">
    <property type="entry name" value="LAAT-1"/>
</dbReference>
<reference evidence="10" key="1">
    <citation type="submission" date="2018-05" db="EMBL/GenBank/DDBJ databases">
        <title>Draft genome sequence of Stemphylium lycopersici strain CIDEFI 213.</title>
        <authorList>
            <person name="Medina R."/>
            <person name="Franco M.E.E."/>
            <person name="Lucentini C.G."/>
            <person name="Saparrat M.C.N."/>
            <person name="Balatti P.A."/>
        </authorList>
    </citation>
    <scope>NUCLEOTIDE SEQUENCE [LARGE SCALE GENOMIC DNA]</scope>
    <source>
        <strain evidence="10">CIDEFI 213</strain>
    </source>
</reference>
<dbReference type="EMBL" id="QGDH01000013">
    <property type="protein sequence ID" value="RAR15284.1"/>
    <property type="molecule type" value="Genomic_DNA"/>
</dbReference>
<feature type="region of interest" description="Disordered" evidence="7">
    <location>
        <begin position="644"/>
        <end position="705"/>
    </location>
</feature>
<dbReference type="PANTHER" id="PTHR16201">
    <property type="entry name" value="SEVEN TRANSMEMBRANE PROTEIN 1-RELATED"/>
    <property type="match status" value="1"/>
</dbReference>
<comment type="caution">
    <text evidence="9">The sequence shown here is derived from an EMBL/GenBank/DDBJ whole genome shotgun (WGS) entry which is preliminary data.</text>
</comment>
<evidence type="ECO:0000256" key="6">
    <source>
        <dbReference type="ARBA" id="ARBA00050768"/>
    </source>
</evidence>
<dbReference type="GO" id="GO:0034488">
    <property type="term" value="P:basic amino acid transmembrane export from vacuole"/>
    <property type="evidence" value="ECO:0007669"/>
    <property type="project" value="TreeGrafter"/>
</dbReference>
<keyword evidence="4 8" id="KW-0472">Membrane</keyword>
<evidence type="ECO:0000256" key="8">
    <source>
        <dbReference type="SAM" id="Phobius"/>
    </source>
</evidence>
<dbReference type="SMART" id="SM00679">
    <property type="entry name" value="CTNS"/>
    <property type="match status" value="2"/>
</dbReference>
<comment type="similarity">
    <text evidence="5">Belongs to the laat-1 family.</text>
</comment>
<name>A0A364ND94_STELY</name>
<evidence type="ECO:0000313" key="9">
    <source>
        <dbReference type="EMBL" id="RAR15284.1"/>
    </source>
</evidence>
<dbReference type="PANTHER" id="PTHR16201:SF34">
    <property type="entry name" value="LYSOSOMAL AMINO ACID TRANSPORTER 1"/>
    <property type="match status" value="1"/>
</dbReference>
<feature type="transmembrane region" description="Helical" evidence="8">
    <location>
        <begin position="567"/>
        <end position="588"/>
    </location>
</feature>
<feature type="transmembrane region" description="Helical" evidence="8">
    <location>
        <begin position="509"/>
        <end position="527"/>
    </location>
</feature>
<dbReference type="InterPro" id="IPR006603">
    <property type="entry name" value="PQ-loop_rpt"/>
</dbReference>
<evidence type="ECO:0000256" key="4">
    <source>
        <dbReference type="ARBA" id="ARBA00023136"/>
    </source>
</evidence>
<comment type="catalytic activity">
    <reaction evidence="6">
        <text>L-histidine(out) + L-arginine(in) = L-histidine(in) + L-arginine(out)</text>
        <dbReference type="Rhea" id="RHEA:71063"/>
        <dbReference type="ChEBI" id="CHEBI:32682"/>
        <dbReference type="ChEBI" id="CHEBI:57595"/>
    </reaction>
</comment>
<accession>A0A364ND94</accession>
<protein>
    <submittedName>
        <fullName evidence="9">PQ-loop-domain-containing protein</fullName>
    </submittedName>
</protein>
<feature type="transmembrane region" description="Helical" evidence="8">
    <location>
        <begin position="87"/>
        <end position="105"/>
    </location>
</feature>
<dbReference type="GO" id="GO:0000329">
    <property type="term" value="C:fungal-type vacuole membrane"/>
    <property type="evidence" value="ECO:0007669"/>
    <property type="project" value="TreeGrafter"/>
</dbReference>
<feature type="transmembrane region" description="Helical" evidence="8">
    <location>
        <begin position="221"/>
        <end position="242"/>
    </location>
</feature>
<dbReference type="AlphaFoldDB" id="A0A364ND94"/>